<protein>
    <submittedName>
        <fullName evidence="1">Uncharacterized protein</fullName>
    </submittedName>
</protein>
<reference evidence="2" key="1">
    <citation type="submission" date="2017-10" db="EMBL/GenBank/DDBJ databases">
        <title>Rapid genome shrinkage in a self-fertile nematode reveals novel sperm competition proteins.</title>
        <authorList>
            <person name="Yin D."/>
            <person name="Schwarz E.M."/>
            <person name="Thomas C.G."/>
            <person name="Felde R.L."/>
            <person name="Korf I.F."/>
            <person name="Cutter A.D."/>
            <person name="Schartner C.M."/>
            <person name="Ralston E.J."/>
            <person name="Meyer B.J."/>
            <person name="Haag E.S."/>
        </authorList>
    </citation>
    <scope>NUCLEOTIDE SEQUENCE [LARGE SCALE GENOMIC DNA]</scope>
    <source>
        <strain evidence="2">JU1422</strain>
    </source>
</reference>
<evidence type="ECO:0000313" key="1">
    <source>
        <dbReference type="EMBL" id="PIC41500.1"/>
    </source>
</evidence>
<dbReference type="AlphaFoldDB" id="A0A2G5UPR9"/>
<accession>A0A2G5UPR9</accession>
<comment type="caution">
    <text evidence="1">The sequence shown here is derived from an EMBL/GenBank/DDBJ whole genome shotgun (WGS) entry which is preliminary data.</text>
</comment>
<proteinExistence type="predicted"/>
<gene>
    <name evidence="1" type="primary">Cnig_chr_III.g8897</name>
    <name evidence="1" type="ORF">B9Z55_008897</name>
</gene>
<keyword evidence="2" id="KW-1185">Reference proteome</keyword>
<sequence>MMTTIGRFVGGVGEMIFLSLAGDTEELGILFFAGQRFFHVKHWSNHFFMEVASTGSLRLWSVFVIDARDVVPDMKGDDVLEIWNFLEKKLYDSNSR</sequence>
<name>A0A2G5UPR9_9PELO</name>
<organism evidence="1 2">
    <name type="scientific">Caenorhabditis nigoni</name>
    <dbReference type="NCBI Taxonomy" id="1611254"/>
    <lineage>
        <taxon>Eukaryota</taxon>
        <taxon>Metazoa</taxon>
        <taxon>Ecdysozoa</taxon>
        <taxon>Nematoda</taxon>
        <taxon>Chromadorea</taxon>
        <taxon>Rhabditida</taxon>
        <taxon>Rhabditina</taxon>
        <taxon>Rhabditomorpha</taxon>
        <taxon>Rhabditoidea</taxon>
        <taxon>Rhabditidae</taxon>
        <taxon>Peloderinae</taxon>
        <taxon>Caenorhabditis</taxon>
    </lineage>
</organism>
<dbReference type="Proteomes" id="UP000230233">
    <property type="component" value="Chromosome III"/>
</dbReference>
<evidence type="ECO:0000313" key="2">
    <source>
        <dbReference type="Proteomes" id="UP000230233"/>
    </source>
</evidence>
<dbReference type="EMBL" id="PDUG01000003">
    <property type="protein sequence ID" value="PIC41500.1"/>
    <property type="molecule type" value="Genomic_DNA"/>
</dbReference>